<organism evidence="1">
    <name type="scientific">Alexandrium monilatum</name>
    <dbReference type="NCBI Taxonomy" id="311494"/>
    <lineage>
        <taxon>Eukaryota</taxon>
        <taxon>Sar</taxon>
        <taxon>Alveolata</taxon>
        <taxon>Dinophyceae</taxon>
        <taxon>Gonyaulacales</taxon>
        <taxon>Pyrocystaceae</taxon>
        <taxon>Alexandrium</taxon>
    </lineage>
</organism>
<gene>
    <name evidence="1" type="ORF">AMON00008_LOCUS927</name>
</gene>
<sequence length="137" mass="15076">MDAELDVEPWAFMDVDRGRGVGVAVDLDMGVDEASAGGIVQIALEHGIKVAKWFEGLGQNGCAYLNRPTGARFLEPQCGWLFVDYATSAALEEVFRCDTSMTDRLARMKTELPRGPGCPAKTVFDYREHLASLQVFM</sequence>
<name>A0A7S4PSJ3_9DINO</name>
<reference evidence="1" key="1">
    <citation type="submission" date="2021-01" db="EMBL/GenBank/DDBJ databases">
        <authorList>
            <person name="Corre E."/>
            <person name="Pelletier E."/>
            <person name="Niang G."/>
            <person name="Scheremetjew M."/>
            <person name="Finn R."/>
            <person name="Kale V."/>
            <person name="Holt S."/>
            <person name="Cochrane G."/>
            <person name="Meng A."/>
            <person name="Brown T."/>
            <person name="Cohen L."/>
        </authorList>
    </citation>
    <scope>NUCLEOTIDE SEQUENCE</scope>
    <source>
        <strain evidence="1">CCMP3105</strain>
    </source>
</reference>
<evidence type="ECO:0000313" key="1">
    <source>
        <dbReference type="EMBL" id="CAE4561308.1"/>
    </source>
</evidence>
<accession>A0A7S4PSJ3</accession>
<dbReference type="EMBL" id="HBNR01001306">
    <property type="protein sequence ID" value="CAE4561308.1"/>
    <property type="molecule type" value="Transcribed_RNA"/>
</dbReference>
<dbReference type="AlphaFoldDB" id="A0A7S4PSJ3"/>
<protein>
    <submittedName>
        <fullName evidence="1">Uncharacterized protein</fullName>
    </submittedName>
</protein>
<proteinExistence type="predicted"/>